<dbReference type="OrthoDB" id="340433at2"/>
<dbReference type="Proteomes" id="UP000186106">
    <property type="component" value="Unassembled WGS sequence"/>
</dbReference>
<name>A0A1N7IRV6_9FLAO</name>
<sequence>MKQKISNDEFQQLFDEMVIQFAEKQTPKIWHQMAMEWNETSVFLHWLADNPNTDKATALMLYWMSGPRYFKQFKNREEAGSNTSKFDLIENIESKYLNGFYNKQNFSFDPNTADFSGTVWVEEYLDKTIVREIPVIMFEKLEGEMVEEPEGFIEGMPPELYDLHDELCEKYGF</sequence>
<dbReference type="InterPro" id="IPR025369">
    <property type="entry name" value="DUF4274"/>
</dbReference>
<dbReference type="STRING" id="112234.SAMN05421768_106317"/>
<dbReference type="EMBL" id="FTNZ01000006">
    <property type="protein sequence ID" value="SIS39833.1"/>
    <property type="molecule type" value="Genomic_DNA"/>
</dbReference>
<dbReference type="AlphaFoldDB" id="A0A1N7IRV6"/>
<proteinExistence type="predicted"/>
<keyword evidence="5" id="KW-1185">Reference proteome</keyword>
<gene>
    <name evidence="2" type="ORF">EG359_01060</name>
    <name evidence="3" type="ORF">SAMN05421768_106317</name>
</gene>
<reference evidence="2 5" key="2">
    <citation type="submission" date="2018-11" db="EMBL/GenBank/DDBJ databases">
        <title>Proposal to divide the Flavobacteriaceae and reorganize its genera based on Amino Acid Identity values calculated from whole genome sequences.</title>
        <authorList>
            <person name="Nicholson A.C."/>
            <person name="Gulvik C.A."/>
            <person name="Whitney A.M."/>
            <person name="Humrighouse B.W."/>
            <person name="Bell M."/>
            <person name="Holmes B."/>
            <person name="Steigerwalt A.G."/>
            <person name="Villarma A."/>
            <person name="Sheth M."/>
            <person name="Batra D."/>
            <person name="Pryor J."/>
            <person name="Bernardet J.-F."/>
            <person name="Hugo C."/>
            <person name="Kampfer P."/>
            <person name="Newman J."/>
            <person name="McQuiston J.R."/>
        </authorList>
    </citation>
    <scope>NUCLEOTIDE SEQUENCE [LARGE SCALE GENOMIC DNA]</scope>
    <source>
        <strain evidence="2 5">DSM 16927</strain>
    </source>
</reference>
<evidence type="ECO:0000313" key="5">
    <source>
        <dbReference type="Proteomes" id="UP000279541"/>
    </source>
</evidence>
<dbReference type="EMBL" id="CP033926">
    <property type="protein sequence ID" value="AZA98276.1"/>
    <property type="molecule type" value="Genomic_DNA"/>
</dbReference>
<evidence type="ECO:0000259" key="1">
    <source>
        <dbReference type="Pfam" id="PF14096"/>
    </source>
</evidence>
<evidence type="ECO:0000313" key="3">
    <source>
        <dbReference type="EMBL" id="SIS39833.1"/>
    </source>
</evidence>
<dbReference type="KEGG" id="cjt:EG359_01060"/>
<accession>A0A1N7IRV6</accession>
<dbReference type="RefSeq" id="WP_076355859.1">
    <property type="nucleotide sequence ID" value="NZ_CP033926.1"/>
</dbReference>
<evidence type="ECO:0000313" key="4">
    <source>
        <dbReference type="Proteomes" id="UP000186106"/>
    </source>
</evidence>
<reference evidence="3 4" key="1">
    <citation type="submission" date="2017-01" db="EMBL/GenBank/DDBJ databases">
        <authorList>
            <person name="Mah S.A."/>
            <person name="Swanson W.J."/>
            <person name="Moy G.W."/>
            <person name="Vacquier V.D."/>
        </authorList>
    </citation>
    <scope>NUCLEOTIDE SEQUENCE [LARGE SCALE GENOMIC DNA]</scope>
    <source>
        <strain evidence="3 4">DSM 16927</strain>
    </source>
</reference>
<dbReference type="Proteomes" id="UP000279541">
    <property type="component" value="Chromosome"/>
</dbReference>
<dbReference type="Pfam" id="PF14096">
    <property type="entry name" value="DUF4274"/>
    <property type="match status" value="1"/>
</dbReference>
<feature type="domain" description="DUF4274" evidence="1">
    <location>
        <begin position="25"/>
        <end position="97"/>
    </location>
</feature>
<protein>
    <submittedName>
        <fullName evidence="2">DUF4274 domain-containing protein</fullName>
    </submittedName>
</protein>
<evidence type="ECO:0000313" key="2">
    <source>
        <dbReference type="EMBL" id="AZA98276.1"/>
    </source>
</evidence>
<organism evidence="3 4">
    <name type="scientific">Chryseobacterium joostei</name>
    <dbReference type="NCBI Taxonomy" id="112234"/>
    <lineage>
        <taxon>Bacteria</taxon>
        <taxon>Pseudomonadati</taxon>
        <taxon>Bacteroidota</taxon>
        <taxon>Flavobacteriia</taxon>
        <taxon>Flavobacteriales</taxon>
        <taxon>Weeksellaceae</taxon>
        <taxon>Chryseobacterium group</taxon>
        <taxon>Chryseobacterium</taxon>
    </lineage>
</organism>